<evidence type="ECO:0000313" key="6">
    <source>
        <dbReference type="EMBL" id="KAF0308915.1"/>
    </source>
</evidence>
<dbReference type="PANTHER" id="PTHR12213">
    <property type="entry name" value="CORRINOID ADENOSYLTRANSFERASE"/>
    <property type="match status" value="1"/>
</dbReference>
<dbReference type="SUPFAM" id="SSF89028">
    <property type="entry name" value="Cobalamin adenosyltransferase-like"/>
    <property type="match status" value="1"/>
</dbReference>
<dbReference type="OrthoDB" id="549173at2759"/>
<dbReference type="Proteomes" id="UP000440578">
    <property type="component" value="Unassembled WGS sequence"/>
</dbReference>
<evidence type="ECO:0000256" key="1">
    <source>
        <dbReference type="ARBA" id="ARBA00022679"/>
    </source>
</evidence>
<comment type="caution">
    <text evidence="6">The sequence shown here is derived from an EMBL/GenBank/DDBJ whole genome shotgun (WGS) entry which is preliminary data.</text>
</comment>
<proteinExistence type="inferred from homology"/>
<evidence type="ECO:0000256" key="2">
    <source>
        <dbReference type="ARBA" id="ARBA00022741"/>
    </source>
</evidence>
<keyword evidence="3 4" id="KW-0067">ATP-binding</keyword>
<dbReference type="InterPro" id="IPR036451">
    <property type="entry name" value="CblAdoTrfase-like_sf"/>
</dbReference>
<dbReference type="Pfam" id="PF01923">
    <property type="entry name" value="Cob_adeno_trans"/>
    <property type="match status" value="1"/>
</dbReference>
<keyword evidence="7" id="KW-1185">Reference proteome</keyword>
<dbReference type="GO" id="GO:0005524">
    <property type="term" value="F:ATP binding"/>
    <property type="evidence" value="ECO:0007669"/>
    <property type="project" value="UniProtKB-UniRule"/>
</dbReference>
<accession>A0A6A4WQ49</accession>
<dbReference type="InterPro" id="IPR016030">
    <property type="entry name" value="CblAdoTrfase-like"/>
</dbReference>
<evidence type="ECO:0000313" key="7">
    <source>
        <dbReference type="Proteomes" id="UP000440578"/>
    </source>
</evidence>
<evidence type="ECO:0000259" key="5">
    <source>
        <dbReference type="Pfam" id="PF01923"/>
    </source>
</evidence>
<dbReference type="AlphaFoldDB" id="A0A6A4WQ49"/>
<gene>
    <name evidence="6" type="primary">MMAB</name>
    <name evidence="6" type="ORF">FJT64_019921</name>
</gene>
<keyword evidence="2 4" id="KW-0547">Nucleotide-binding</keyword>
<keyword evidence="1 4" id="KW-0808">Transferase</keyword>
<dbReference type="PANTHER" id="PTHR12213:SF0">
    <property type="entry name" value="CORRINOID ADENOSYLTRANSFERASE MMAB"/>
    <property type="match status" value="1"/>
</dbReference>
<comment type="similarity">
    <text evidence="4">Belongs to the Cob(I)alamin adenosyltransferase family.</text>
</comment>
<dbReference type="EMBL" id="VIIS01000452">
    <property type="protein sequence ID" value="KAF0308915.1"/>
    <property type="molecule type" value="Genomic_DNA"/>
</dbReference>
<feature type="domain" description="Cobalamin adenosyltransferase-like" evidence="5">
    <location>
        <begin position="22"/>
        <end position="77"/>
    </location>
</feature>
<evidence type="ECO:0000256" key="4">
    <source>
        <dbReference type="RuleBase" id="RU366026"/>
    </source>
</evidence>
<sequence>MIGGSRPLRPLAGGAATRGLRIYTKTGDGGTSSTFTGQRLPKDDALFEALGSVDELSATVGVIDSLSDTDKSSVTNLKAALLREFGDTTQQSQRQFLTRRKRDGHRLPLEARASGAPVHSVQVRLGHDCLLEPHSERVVEEPVTL</sequence>
<dbReference type="GO" id="GO:0008817">
    <property type="term" value="F:corrinoid adenosyltransferase activity"/>
    <property type="evidence" value="ECO:0007669"/>
    <property type="project" value="TreeGrafter"/>
</dbReference>
<protein>
    <submittedName>
        <fullName evidence="6">Cob(I)yrinic acid a,c-diamide adenosyltransferase, mitochondrial</fullName>
    </submittedName>
</protein>
<dbReference type="InterPro" id="IPR029499">
    <property type="entry name" value="PduO-typ"/>
</dbReference>
<name>A0A6A4WQ49_AMPAM</name>
<dbReference type="Gene3D" id="1.20.1200.10">
    <property type="entry name" value="Cobalamin adenosyltransferase-like"/>
    <property type="match status" value="1"/>
</dbReference>
<organism evidence="6 7">
    <name type="scientific">Amphibalanus amphitrite</name>
    <name type="common">Striped barnacle</name>
    <name type="synonym">Balanus amphitrite</name>
    <dbReference type="NCBI Taxonomy" id="1232801"/>
    <lineage>
        <taxon>Eukaryota</taxon>
        <taxon>Metazoa</taxon>
        <taxon>Ecdysozoa</taxon>
        <taxon>Arthropoda</taxon>
        <taxon>Crustacea</taxon>
        <taxon>Multicrustacea</taxon>
        <taxon>Cirripedia</taxon>
        <taxon>Thoracica</taxon>
        <taxon>Thoracicalcarea</taxon>
        <taxon>Balanomorpha</taxon>
        <taxon>Balanoidea</taxon>
        <taxon>Balanidae</taxon>
        <taxon>Amphibalaninae</taxon>
        <taxon>Amphibalanus</taxon>
    </lineage>
</organism>
<evidence type="ECO:0000256" key="3">
    <source>
        <dbReference type="ARBA" id="ARBA00022840"/>
    </source>
</evidence>
<reference evidence="6 7" key="1">
    <citation type="submission" date="2019-07" db="EMBL/GenBank/DDBJ databases">
        <title>Draft genome assembly of a fouling barnacle, Amphibalanus amphitrite (Darwin, 1854): The first reference genome for Thecostraca.</title>
        <authorList>
            <person name="Kim W."/>
        </authorList>
    </citation>
    <scope>NUCLEOTIDE SEQUENCE [LARGE SCALE GENOMIC DNA]</scope>
    <source>
        <strain evidence="6">SNU_AA5</strain>
        <tissue evidence="6">Soma without cirri and trophi</tissue>
    </source>
</reference>